<dbReference type="Proteomes" id="UP000008631">
    <property type="component" value="Chromosome"/>
</dbReference>
<dbReference type="EMBL" id="CP002353">
    <property type="protein sequence ID" value="ADV62778.1"/>
    <property type="molecule type" value="Genomic_DNA"/>
</dbReference>
<dbReference type="InterPro" id="IPR029058">
    <property type="entry name" value="AB_hydrolase_fold"/>
</dbReference>
<dbReference type="Gene3D" id="3.40.50.1820">
    <property type="entry name" value="alpha/beta hydrolase"/>
    <property type="match status" value="1"/>
</dbReference>
<dbReference type="STRING" id="575540.Isop_2200"/>
<sequence>MFPRLDAPLVLAHGLCGFRRLGFGPIALTDYFRALPSLMRAAGNTVVLPKVHPTGCIERRAAKLARDLERMLPDDQPFHVIGHSMGGLDARELLIQPRWRKRFLSLTCIATPHLGTTLADLGLHKLGVIHRAVTAVGWDAGGFQAITRDQAARFHDCHPLPNDLPCFSIPADPPEQDVLFWLKPWYRILMETDGPNDGLVPAQSAAAFGTILPAWPIDHLRQMNWYTGRLGHSRLSRQVLSHYIHLLHHLANLSQSRPAEPVEVVPELEEAVLGQPLVTQPLTV</sequence>
<dbReference type="RefSeq" id="WP_013565066.1">
    <property type="nucleotide sequence ID" value="NC_014962.1"/>
</dbReference>
<dbReference type="KEGG" id="ipa:Isop_2200"/>
<reference key="1">
    <citation type="submission" date="2010-11" db="EMBL/GenBank/DDBJ databases">
        <title>The complete sequence of chromosome of Isophaera pallida ATCC 43644.</title>
        <authorList>
            <consortium name="US DOE Joint Genome Institute (JGI-PGF)"/>
            <person name="Lucas S."/>
            <person name="Copeland A."/>
            <person name="Lapidus A."/>
            <person name="Bruce D."/>
            <person name="Goodwin L."/>
            <person name="Pitluck S."/>
            <person name="Kyrpides N."/>
            <person name="Mavromatis K."/>
            <person name="Pagani I."/>
            <person name="Ivanova N."/>
            <person name="Saunders E."/>
            <person name="Brettin T."/>
            <person name="Detter J.C."/>
            <person name="Han C."/>
            <person name="Tapia R."/>
            <person name="Land M."/>
            <person name="Hauser L."/>
            <person name="Markowitz V."/>
            <person name="Cheng J.-F."/>
            <person name="Hugenholtz P."/>
            <person name="Woyke T."/>
            <person name="Wu D."/>
            <person name="Eisen J.A."/>
        </authorList>
    </citation>
    <scope>NUCLEOTIDE SEQUENCE</scope>
    <source>
        <strain>ATCC 43644</strain>
    </source>
</reference>
<accession>E8R521</accession>
<dbReference type="HOGENOM" id="CLU_015737_1_2_0"/>
<proteinExistence type="predicted"/>
<evidence type="ECO:0000313" key="1">
    <source>
        <dbReference type="EMBL" id="ADV62778.1"/>
    </source>
</evidence>
<organism evidence="1 2">
    <name type="scientific">Isosphaera pallida (strain ATCC 43644 / DSM 9630 / IS1B)</name>
    <dbReference type="NCBI Taxonomy" id="575540"/>
    <lineage>
        <taxon>Bacteria</taxon>
        <taxon>Pseudomonadati</taxon>
        <taxon>Planctomycetota</taxon>
        <taxon>Planctomycetia</taxon>
        <taxon>Isosphaerales</taxon>
        <taxon>Isosphaeraceae</taxon>
        <taxon>Isosphaera</taxon>
    </lineage>
</organism>
<gene>
    <name evidence="1" type="ordered locus">Isop_2200</name>
</gene>
<dbReference type="OrthoDB" id="556502at2"/>
<dbReference type="AlphaFoldDB" id="E8R521"/>
<dbReference type="SUPFAM" id="SSF53474">
    <property type="entry name" value="alpha/beta-Hydrolases"/>
    <property type="match status" value="1"/>
</dbReference>
<reference evidence="1 2" key="2">
    <citation type="journal article" date="2011" name="Stand. Genomic Sci.">
        <title>Complete genome sequence of Isosphaera pallida type strain (IS1B).</title>
        <authorList>
            <consortium name="US DOE Joint Genome Institute (JGI-PGF)"/>
            <person name="Goker M."/>
            <person name="Cleland D."/>
            <person name="Saunders E."/>
            <person name="Lapidus A."/>
            <person name="Nolan M."/>
            <person name="Lucas S."/>
            <person name="Hammon N."/>
            <person name="Deshpande S."/>
            <person name="Cheng J.F."/>
            <person name="Tapia R."/>
            <person name="Han C."/>
            <person name="Goodwin L."/>
            <person name="Pitluck S."/>
            <person name="Liolios K."/>
            <person name="Pagani I."/>
            <person name="Ivanova N."/>
            <person name="Mavromatis K."/>
            <person name="Pati A."/>
            <person name="Chen A."/>
            <person name="Palaniappan K."/>
            <person name="Land M."/>
            <person name="Hauser L."/>
            <person name="Chang Y.J."/>
            <person name="Jeffries C.D."/>
            <person name="Detter J.C."/>
            <person name="Beck B."/>
            <person name="Woyke T."/>
            <person name="Bristow J."/>
            <person name="Eisen J.A."/>
            <person name="Markowitz V."/>
            <person name="Hugenholtz P."/>
            <person name="Kyrpides N.C."/>
            <person name="Klenk H.P."/>
        </authorList>
    </citation>
    <scope>NUCLEOTIDE SEQUENCE [LARGE SCALE GENOMIC DNA]</scope>
    <source>
        <strain evidence="2">ATCC 43644 / DSM 9630 / IS1B</strain>
    </source>
</reference>
<name>E8R521_ISOPI</name>
<protein>
    <submittedName>
        <fullName evidence="1">Uncharacterized protein</fullName>
    </submittedName>
</protein>
<keyword evidence="2" id="KW-1185">Reference proteome</keyword>
<evidence type="ECO:0000313" key="2">
    <source>
        <dbReference type="Proteomes" id="UP000008631"/>
    </source>
</evidence>
<dbReference type="InParanoid" id="E8R521"/>
<dbReference type="eggNOG" id="COG1075">
    <property type="taxonomic scope" value="Bacteria"/>
</dbReference>